<dbReference type="AlphaFoldDB" id="A0A8B5YGR0"/>
<dbReference type="Proteomes" id="UP000435910">
    <property type="component" value="Unassembled WGS sequence"/>
</dbReference>
<gene>
    <name evidence="1" type="ORF">CHCC16736_2503</name>
</gene>
<reference evidence="1 2" key="1">
    <citation type="submission" date="2019-06" db="EMBL/GenBank/DDBJ databases">
        <title>Genome sequence analysis of &gt;100 Bacillus licheniformis strains suggests intrinsic resistance to this species.</title>
        <authorList>
            <person name="Wels M."/>
            <person name="Siezen R.J."/>
            <person name="Johansen E."/>
            <person name="Stuer-Lauridsen B."/>
            <person name="Bjerre K."/>
            <person name="Nielsen B.K.K."/>
        </authorList>
    </citation>
    <scope>NUCLEOTIDE SEQUENCE [LARGE SCALE GENOMIC DNA]</scope>
    <source>
        <strain evidence="1 2">BAC-16736</strain>
    </source>
</reference>
<proteinExistence type="predicted"/>
<dbReference type="EMBL" id="NILC01000009">
    <property type="protein sequence ID" value="TWL32115.1"/>
    <property type="molecule type" value="Genomic_DNA"/>
</dbReference>
<protein>
    <submittedName>
        <fullName evidence="1">Uncharacterized protein</fullName>
    </submittedName>
</protein>
<evidence type="ECO:0000313" key="1">
    <source>
        <dbReference type="EMBL" id="TWL32115.1"/>
    </source>
</evidence>
<organism evidence="1 2">
    <name type="scientific">Bacillus licheniformis</name>
    <dbReference type="NCBI Taxonomy" id="1402"/>
    <lineage>
        <taxon>Bacteria</taxon>
        <taxon>Bacillati</taxon>
        <taxon>Bacillota</taxon>
        <taxon>Bacilli</taxon>
        <taxon>Bacillales</taxon>
        <taxon>Bacillaceae</taxon>
        <taxon>Bacillus</taxon>
    </lineage>
</organism>
<accession>A0A8B5YGR0</accession>
<sequence>MKLAEMFPLDIAGYIDGKSGWIKETERLAEQWEKAEEDR</sequence>
<comment type="caution">
    <text evidence="1">The sequence shown here is derived from an EMBL/GenBank/DDBJ whole genome shotgun (WGS) entry which is preliminary data.</text>
</comment>
<name>A0A8B5YGR0_BACLI</name>
<evidence type="ECO:0000313" key="2">
    <source>
        <dbReference type="Proteomes" id="UP000435910"/>
    </source>
</evidence>